<proteinExistence type="predicted"/>
<accession>A0ABY0CU25</accession>
<keyword evidence="3" id="KW-1185">Reference proteome</keyword>
<evidence type="ECO:0008006" key="4">
    <source>
        <dbReference type="Google" id="ProtNLM"/>
    </source>
</evidence>
<feature type="compositionally biased region" description="Acidic residues" evidence="1">
    <location>
        <begin position="183"/>
        <end position="201"/>
    </location>
</feature>
<dbReference type="EMBL" id="SADD01000003">
    <property type="protein sequence ID" value="RVU45824.1"/>
    <property type="molecule type" value="Genomic_DNA"/>
</dbReference>
<evidence type="ECO:0000313" key="3">
    <source>
        <dbReference type="Proteomes" id="UP000282926"/>
    </source>
</evidence>
<reference evidence="2 3" key="1">
    <citation type="submission" date="2019-01" db="EMBL/GenBank/DDBJ databases">
        <title>Lujinxingia litoralis gen. nov., sp. nov. and Lujinxingia sediminis gen. nov., sp. nov., new members in the order Bradymonadales, isolated from coastal sediment.</title>
        <authorList>
            <person name="Li C.-M."/>
        </authorList>
    </citation>
    <scope>NUCLEOTIDE SEQUENCE [LARGE SCALE GENOMIC DNA]</scope>
    <source>
        <strain evidence="2 3">SEH01</strain>
    </source>
</reference>
<gene>
    <name evidence="2" type="ORF">EA187_08680</name>
</gene>
<dbReference type="Proteomes" id="UP000282926">
    <property type="component" value="Unassembled WGS sequence"/>
</dbReference>
<name>A0ABY0CU25_9DELT</name>
<feature type="region of interest" description="Disordered" evidence="1">
    <location>
        <begin position="164"/>
        <end position="216"/>
    </location>
</feature>
<evidence type="ECO:0000313" key="2">
    <source>
        <dbReference type="EMBL" id="RVU45824.1"/>
    </source>
</evidence>
<comment type="caution">
    <text evidence="2">The sequence shown here is derived from an EMBL/GenBank/DDBJ whole genome shotgun (WGS) entry which is preliminary data.</text>
</comment>
<evidence type="ECO:0000256" key="1">
    <source>
        <dbReference type="SAM" id="MobiDB-lite"/>
    </source>
</evidence>
<organism evidence="2 3">
    <name type="scientific">Lujinxingia sediminis</name>
    <dbReference type="NCBI Taxonomy" id="2480984"/>
    <lineage>
        <taxon>Bacteria</taxon>
        <taxon>Deltaproteobacteria</taxon>
        <taxon>Bradymonadales</taxon>
        <taxon>Lujinxingiaceae</taxon>
        <taxon>Lujinxingia</taxon>
    </lineage>
</organism>
<protein>
    <recommendedName>
        <fullName evidence="4">Outer membrane protein beta-barrel domain-containing protein</fullName>
    </recommendedName>
</protein>
<sequence>MAEKGDLGVLGGYDFVTANLGLSARAYPGEGWMLGVQVEGRRDVWRSRDTSERPDPVADRFVVTSRISSAVRKRGGAYVGVEGTLLSARFYNSETETSTLRLWGVGFGGFVGAERRLSKGWSLQAEMMLRPLLINMYYEQIDVFEFMEEGIGFQGSVGVNYRFGGGDAQPPLRPSEAVPGEGESGENESGENESGEDDVSGEDGVPKYGEEGVPLY</sequence>